<dbReference type="AlphaFoldDB" id="R7VAD8"/>
<comment type="subcellular location">
    <subcellularLocation>
        <location evidence="1">Membrane</location>
        <topology evidence="1">Multi-pass membrane protein</topology>
    </subcellularLocation>
</comment>
<dbReference type="InterPro" id="IPR027417">
    <property type="entry name" value="P-loop_NTPase"/>
</dbReference>
<keyword evidence="3" id="KW-0547">Nucleotide-binding</keyword>
<dbReference type="GO" id="GO:0005524">
    <property type="term" value="F:ATP binding"/>
    <property type="evidence" value="ECO:0007669"/>
    <property type="project" value="UniProtKB-KW"/>
</dbReference>
<keyword evidence="6" id="KW-0472">Membrane</keyword>
<dbReference type="OrthoDB" id="6500128at2759"/>
<name>R7VAD8_CAPTE</name>
<dbReference type="HOGENOM" id="CLU_916007_0_0_1"/>
<organism evidence="9">
    <name type="scientific">Capitella teleta</name>
    <name type="common">Polychaete worm</name>
    <dbReference type="NCBI Taxonomy" id="283909"/>
    <lineage>
        <taxon>Eukaryota</taxon>
        <taxon>Metazoa</taxon>
        <taxon>Spiralia</taxon>
        <taxon>Lophotrochozoa</taxon>
        <taxon>Annelida</taxon>
        <taxon>Polychaeta</taxon>
        <taxon>Sedentaria</taxon>
        <taxon>Scolecida</taxon>
        <taxon>Capitellidae</taxon>
        <taxon>Capitella</taxon>
    </lineage>
</organism>
<evidence type="ECO:0000313" key="11">
    <source>
        <dbReference type="Proteomes" id="UP000014760"/>
    </source>
</evidence>
<dbReference type="PANTHER" id="PTHR24222">
    <property type="entry name" value="ABC TRANSPORTER B FAMILY"/>
    <property type="match status" value="1"/>
</dbReference>
<dbReference type="PROSITE" id="PS50893">
    <property type="entry name" value="ABC_TRANSPORTER_2"/>
    <property type="match status" value="1"/>
</dbReference>
<dbReference type="Proteomes" id="UP000014760">
    <property type="component" value="Unassembled WGS sequence"/>
</dbReference>
<dbReference type="InterPro" id="IPR039421">
    <property type="entry name" value="Type_1_exporter"/>
</dbReference>
<dbReference type="InterPro" id="IPR003593">
    <property type="entry name" value="AAA+_ATPase"/>
</dbReference>
<dbReference type="InterPro" id="IPR017871">
    <property type="entry name" value="ABC_transporter-like_CS"/>
</dbReference>
<dbReference type="PANTHER" id="PTHR24222:SF76">
    <property type="entry name" value="MYCOBACTIN IMPORT ATP-BINDING_PERMEASE PROTEIN IRTB"/>
    <property type="match status" value="1"/>
</dbReference>
<evidence type="ECO:0000313" key="10">
    <source>
        <dbReference type="EnsemblMetazoa" id="CapteP217926"/>
    </source>
</evidence>
<dbReference type="SUPFAM" id="SSF52540">
    <property type="entry name" value="P-loop containing nucleoside triphosphate hydrolases"/>
    <property type="match status" value="1"/>
</dbReference>
<dbReference type="Pfam" id="PF00005">
    <property type="entry name" value="ABC_tran"/>
    <property type="match status" value="1"/>
</dbReference>
<accession>R7VAD8</accession>
<evidence type="ECO:0000256" key="5">
    <source>
        <dbReference type="ARBA" id="ARBA00022989"/>
    </source>
</evidence>
<evidence type="ECO:0000256" key="1">
    <source>
        <dbReference type="ARBA" id="ARBA00004141"/>
    </source>
</evidence>
<dbReference type="STRING" id="283909.R7VAD8"/>
<evidence type="ECO:0000259" key="8">
    <source>
        <dbReference type="PROSITE" id="PS50893"/>
    </source>
</evidence>
<proteinExistence type="predicted"/>
<dbReference type="EMBL" id="AMQN01005187">
    <property type="status" value="NOT_ANNOTATED_CDS"/>
    <property type="molecule type" value="Genomic_DNA"/>
</dbReference>
<evidence type="ECO:0000256" key="2">
    <source>
        <dbReference type="ARBA" id="ARBA00022692"/>
    </source>
</evidence>
<reference evidence="11" key="1">
    <citation type="submission" date="2012-12" db="EMBL/GenBank/DDBJ databases">
        <authorList>
            <person name="Hellsten U."/>
            <person name="Grimwood J."/>
            <person name="Chapman J.A."/>
            <person name="Shapiro H."/>
            <person name="Aerts A."/>
            <person name="Otillar R.P."/>
            <person name="Terry A.Y."/>
            <person name="Boore J.L."/>
            <person name="Simakov O."/>
            <person name="Marletaz F."/>
            <person name="Cho S.-J."/>
            <person name="Edsinger-Gonzales E."/>
            <person name="Havlak P."/>
            <person name="Kuo D.-H."/>
            <person name="Larsson T."/>
            <person name="Lv J."/>
            <person name="Arendt D."/>
            <person name="Savage R."/>
            <person name="Osoegawa K."/>
            <person name="de Jong P."/>
            <person name="Lindberg D.R."/>
            <person name="Seaver E.C."/>
            <person name="Weisblat D.A."/>
            <person name="Putnam N.H."/>
            <person name="Grigoriev I.V."/>
            <person name="Rokhsar D.S."/>
        </authorList>
    </citation>
    <scope>NUCLEOTIDE SEQUENCE</scope>
    <source>
        <strain evidence="11">I ESC-2004</strain>
    </source>
</reference>
<dbReference type="InterPro" id="IPR003439">
    <property type="entry name" value="ABC_transporter-like_ATP-bd"/>
</dbReference>
<dbReference type="SMART" id="SM00382">
    <property type="entry name" value="AAA"/>
    <property type="match status" value="1"/>
</dbReference>
<dbReference type="OMA" id="VELVWAF"/>
<feature type="region of interest" description="Disordered" evidence="7">
    <location>
        <begin position="1"/>
        <end position="33"/>
    </location>
</feature>
<protein>
    <recommendedName>
        <fullName evidence="8">ABC transporter domain-containing protein</fullName>
    </recommendedName>
</protein>
<dbReference type="Gene3D" id="3.40.50.300">
    <property type="entry name" value="P-loop containing nucleotide triphosphate hydrolases"/>
    <property type="match status" value="2"/>
</dbReference>
<dbReference type="EMBL" id="KB295343">
    <property type="protein sequence ID" value="ELU13296.1"/>
    <property type="molecule type" value="Genomic_DNA"/>
</dbReference>
<keyword evidence="11" id="KW-1185">Reference proteome</keyword>
<keyword evidence="2" id="KW-0812">Transmembrane</keyword>
<dbReference type="GO" id="GO:0016887">
    <property type="term" value="F:ATP hydrolysis activity"/>
    <property type="evidence" value="ECO:0007669"/>
    <property type="project" value="InterPro"/>
</dbReference>
<keyword evidence="4" id="KW-0067">ATP-binding</keyword>
<evidence type="ECO:0000256" key="7">
    <source>
        <dbReference type="SAM" id="MobiDB-lite"/>
    </source>
</evidence>
<dbReference type="InterPro" id="IPR036640">
    <property type="entry name" value="ABC1_TM_sf"/>
</dbReference>
<reference evidence="10" key="3">
    <citation type="submission" date="2015-06" db="UniProtKB">
        <authorList>
            <consortium name="EnsemblMetazoa"/>
        </authorList>
    </citation>
    <scope>IDENTIFICATION</scope>
</reference>
<feature type="region of interest" description="Disordered" evidence="7">
    <location>
        <begin position="285"/>
        <end position="304"/>
    </location>
</feature>
<evidence type="ECO:0000256" key="6">
    <source>
        <dbReference type="ARBA" id="ARBA00023136"/>
    </source>
</evidence>
<dbReference type="GO" id="GO:0042626">
    <property type="term" value="F:ATPase-coupled transmembrane transporter activity"/>
    <property type="evidence" value="ECO:0007669"/>
    <property type="project" value="TreeGrafter"/>
</dbReference>
<sequence length="304" mass="32475">MPPKGDCKSHTGVKYGSIKQEEEDTEPAPIPTVGDPGNVFSAIVFGAMSAGQASSFAPDYGKAKIAAAKLLQLFDRVPLIDSSSSEGESPSDVAGCVTFKDVKFNYATRPDVPVLQGLSLTVKQGETVALVGNSGCGKSTSVQLLERFYDPLEGEVVSLESCLPVLIDGDLMLLQAIDENIAYGDTSRDVQMSEIIEAAMNANIHNKISSLPLVIWTSKGAQLSGGEKQRVAIVRALVRNPKILLLDEATSALDTENEKVRRSQQYDWIFDGVWFAGSPSGVGQGAERKNIAGHRTSSVDHSEC</sequence>
<evidence type="ECO:0000256" key="3">
    <source>
        <dbReference type="ARBA" id="ARBA00022741"/>
    </source>
</evidence>
<evidence type="ECO:0000313" key="9">
    <source>
        <dbReference type="EMBL" id="ELU13296.1"/>
    </source>
</evidence>
<dbReference type="PROSITE" id="PS00211">
    <property type="entry name" value="ABC_TRANSPORTER_1"/>
    <property type="match status" value="1"/>
</dbReference>
<dbReference type="EnsemblMetazoa" id="CapteT217926">
    <property type="protein sequence ID" value="CapteP217926"/>
    <property type="gene ID" value="CapteG217926"/>
</dbReference>
<dbReference type="GO" id="GO:0005886">
    <property type="term" value="C:plasma membrane"/>
    <property type="evidence" value="ECO:0007669"/>
    <property type="project" value="TreeGrafter"/>
</dbReference>
<feature type="domain" description="ABC transporter" evidence="8">
    <location>
        <begin position="97"/>
        <end position="303"/>
    </location>
</feature>
<dbReference type="Gene3D" id="1.20.1560.10">
    <property type="entry name" value="ABC transporter type 1, transmembrane domain"/>
    <property type="match status" value="1"/>
</dbReference>
<evidence type="ECO:0000256" key="4">
    <source>
        <dbReference type="ARBA" id="ARBA00022840"/>
    </source>
</evidence>
<reference evidence="9 11" key="2">
    <citation type="journal article" date="2013" name="Nature">
        <title>Insights into bilaterian evolution from three spiralian genomes.</title>
        <authorList>
            <person name="Simakov O."/>
            <person name="Marletaz F."/>
            <person name="Cho S.J."/>
            <person name="Edsinger-Gonzales E."/>
            <person name="Havlak P."/>
            <person name="Hellsten U."/>
            <person name="Kuo D.H."/>
            <person name="Larsson T."/>
            <person name="Lv J."/>
            <person name="Arendt D."/>
            <person name="Savage R."/>
            <person name="Osoegawa K."/>
            <person name="de Jong P."/>
            <person name="Grimwood J."/>
            <person name="Chapman J.A."/>
            <person name="Shapiro H."/>
            <person name="Aerts A."/>
            <person name="Otillar R.P."/>
            <person name="Terry A.Y."/>
            <person name="Boore J.L."/>
            <person name="Grigoriev I.V."/>
            <person name="Lindberg D.R."/>
            <person name="Seaver E.C."/>
            <person name="Weisblat D.A."/>
            <person name="Putnam N.H."/>
            <person name="Rokhsar D.S."/>
        </authorList>
    </citation>
    <scope>NUCLEOTIDE SEQUENCE</scope>
    <source>
        <strain evidence="9 11">I ESC-2004</strain>
    </source>
</reference>
<keyword evidence="5" id="KW-1133">Transmembrane helix</keyword>
<gene>
    <name evidence="9" type="ORF">CAPTEDRAFT_217926</name>
</gene>